<organism evidence="5 6">
    <name type="scientific">Brumicola blandensis</name>
    <dbReference type="NCBI Taxonomy" id="3075611"/>
    <lineage>
        <taxon>Bacteria</taxon>
        <taxon>Pseudomonadati</taxon>
        <taxon>Pseudomonadota</taxon>
        <taxon>Gammaproteobacteria</taxon>
        <taxon>Alteromonadales</taxon>
        <taxon>Alteromonadaceae</taxon>
        <taxon>Brumicola</taxon>
    </lineage>
</organism>
<dbReference type="PROSITE" id="PS50885">
    <property type="entry name" value="HAMP"/>
    <property type="match status" value="1"/>
</dbReference>
<dbReference type="Gene3D" id="6.10.340.10">
    <property type="match status" value="1"/>
</dbReference>
<dbReference type="SMART" id="SM00267">
    <property type="entry name" value="GGDEF"/>
    <property type="match status" value="1"/>
</dbReference>
<feature type="domain" description="EAL" evidence="2">
    <location>
        <begin position="431"/>
        <end position="684"/>
    </location>
</feature>
<evidence type="ECO:0000256" key="1">
    <source>
        <dbReference type="SAM" id="Phobius"/>
    </source>
</evidence>
<dbReference type="GO" id="GO:0071111">
    <property type="term" value="F:cyclic-guanylate-specific phosphodiesterase activity"/>
    <property type="evidence" value="ECO:0007669"/>
    <property type="project" value="InterPro"/>
</dbReference>
<dbReference type="AlphaFoldDB" id="A0AAW8QYQ0"/>
<name>A0AAW8QYQ0_9ALTE</name>
<dbReference type="CDD" id="cd01948">
    <property type="entry name" value="EAL"/>
    <property type="match status" value="1"/>
</dbReference>
<feature type="transmembrane region" description="Helical" evidence="1">
    <location>
        <begin position="6"/>
        <end position="29"/>
    </location>
</feature>
<evidence type="ECO:0000313" key="5">
    <source>
        <dbReference type="EMBL" id="MDT0581005.1"/>
    </source>
</evidence>
<dbReference type="PANTHER" id="PTHR33121:SF70">
    <property type="entry name" value="SIGNALING PROTEIN YKOW"/>
    <property type="match status" value="1"/>
</dbReference>
<evidence type="ECO:0000259" key="3">
    <source>
        <dbReference type="PROSITE" id="PS50885"/>
    </source>
</evidence>
<gene>
    <name evidence="5" type="ORF">RM544_00465</name>
</gene>
<dbReference type="RefSeq" id="WP_311359820.1">
    <property type="nucleotide sequence ID" value="NZ_JAVRIE010000001.1"/>
</dbReference>
<feature type="domain" description="GGDEF" evidence="4">
    <location>
        <begin position="288"/>
        <end position="422"/>
    </location>
</feature>
<dbReference type="PANTHER" id="PTHR33121">
    <property type="entry name" value="CYCLIC DI-GMP PHOSPHODIESTERASE PDEF"/>
    <property type="match status" value="1"/>
</dbReference>
<dbReference type="NCBIfam" id="TIGR00254">
    <property type="entry name" value="GGDEF"/>
    <property type="match status" value="1"/>
</dbReference>
<dbReference type="InterPro" id="IPR043128">
    <property type="entry name" value="Rev_trsase/Diguanyl_cyclase"/>
</dbReference>
<sequence length="690" mass="77315">MFKSIQSSLIVIVISVVILSSLTVLAVALNESESSYTVVAKKGALGVTRSIAKTLNKVEASESQLSDVMAYFELYPNVVMAELKTADRTVLASYKSKFPVADLSLAAQSIEELPNEPPLGSFETHNELLTTTLVTLQSGQTAYLVVISDISSQIFSNREELLTTLAPLVLLVMMVSLFITVWLINRITWPVIQLTDFTKRVRDENNYKLRATPTGTQEVITLKRNINAMMDTISEELDKNQATTDQLIEQQKLMSKLANFDSLTGLPNRQFVLDNLRLELSRAKRSKQEISLLFFDLDGFKNVNDSLGHETGDSLLIAVSERVKTVLREGDLFARLGGDEFLIVPDKEAHSVASPVMLAERLLKAMEAPVILDDIELQMSVSIGIANASDVDFDLSQLVGNADIAMYRSKTDGRGTYTVFTDDMNEGTKRRLEIANSILNGLERDEFKAFYQPRVDQRGTIVGYEALIRWEHPTFGNISPVEFISIAEHSGKIRKITAWMVKQVCKELAQIQAMKSADIRVSINLSAHDLHDKGLYQYLVDTIKEYKVSPKNLEFEVTESAFLESFKVSNQFINKVHQLGCLIALDDFGTGYSSLSYLTQMSVDTLKIDREFVKELDSSTQSRLVTQSIIDLAKRLKLSVCAEGVENQFQQDYLAENQCNQFQGFYYDKPAPLSKLADAPKDYRSHFEKV</sequence>
<dbReference type="InterPro" id="IPR001633">
    <property type="entry name" value="EAL_dom"/>
</dbReference>
<dbReference type="SMART" id="SM00052">
    <property type="entry name" value="EAL"/>
    <property type="match status" value="1"/>
</dbReference>
<reference evidence="5 6" key="1">
    <citation type="submission" date="2023-09" db="EMBL/GenBank/DDBJ databases">
        <authorList>
            <person name="Rey-Velasco X."/>
        </authorList>
    </citation>
    <scope>NUCLEOTIDE SEQUENCE [LARGE SCALE GENOMIC DNA]</scope>
    <source>
        <strain evidence="5 6">W409</strain>
    </source>
</reference>
<accession>A0AAW8QYQ0</accession>
<evidence type="ECO:0000259" key="2">
    <source>
        <dbReference type="PROSITE" id="PS50883"/>
    </source>
</evidence>
<evidence type="ECO:0000313" key="6">
    <source>
        <dbReference type="Proteomes" id="UP001249020"/>
    </source>
</evidence>
<dbReference type="InterPro" id="IPR050706">
    <property type="entry name" value="Cyclic-di-GMP_PDE-like"/>
</dbReference>
<keyword evidence="1" id="KW-0472">Membrane</keyword>
<dbReference type="CDD" id="cd01949">
    <property type="entry name" value="GGDEF"/>
    <property type="match status" value="1"/>
</dbReference>
<dbReference type="GO" id="GO:0016020">
    <property type="term" value="C:membrane"/>
    <property type="evidence" value="ECO:0007669"/>
    <property type="project" value="InterPro"/>
</dbReference>
<dbReference type="EMBL" id="JAVRIE010000001">
    <property type="protein sequence ID" value="MDT0581005.1"/>
    <property type="molecule type" value="Genomic_DNA"/>
</dbReference>
<proteinExistence type="predicted"/>
<dbReference type="InterPro" id="IPR029787">
    <property type="entry name" value="Nucleotide_cyclase"/>
</dbReference>
<protein>
    <submittedName>
        <fullName evidence="5">EAL domain-containing protein</fullName>
    </submittedName>
</protein>
<feature type="transmembrane region" description="Helical" evidence="1">
    <location>
        <begin position="161"/>
        <end position="184"/>
    </location>
</feature>
<comment type="caution">
    <text evidence="5">The sequence shown here is derived from an EMBL/GenBank/DDBJ whole genome shotgun (WGS) entry which is preliminary data.</text>
</comment>
<dbReference type="PROSITE" id="PS50887">
    <property type="entry name" value="GGDEF"/>
    <property type="match status" value="1"/>
</dbReference>
<keyword evidence="1" id="KW-1133">Transmembrane helix</keyword>
<feature type="domain" description="HAMP" evidence="3">
    <location>
        <begin position="185"/>
        <end position="238"/>
    </location>
</feature>
<dbReference type="InterPro" id="IPR000160">
    <property type="entry name" value="GGDEF_dom"/>
</dbReference>
<dbReference type="SUPFAM" id="SSF141868">
    <property type="entry name" value="EAL domain-like"/>
    <property type="match status" value="1"/>
</dbReference>
<dbReference type="Pfam" id="PF00563">
    <property type="entry name" value="EAL"/>
    <property type="match status" value="1"/>
</dbReference>
<dbReference type="Gene3D" id="3.30.70.270">
    <property type="match status" value="1"/>
</dbReference>
<dbReference type="GO" id="GO:0007165">
    <property type="term" value="P:signal transduction"/>
    <property type="evidence" value="ECO:0007669"/>
    <property type="project" value="InterPro"/>
</dbReference>
<dbReference type="Pfam" id="PF00990">
    <property type="entry name" value="GGDEF"/>
    <property type="match status" value="1"/>
</dbReference>
<keyword evidence="6" id="KW-1185">Reference proteome</keyword>
<dbReference type="InterPro" id="IPR035919">
    <property type="entry name" value="EAL_sf"/>
</dbReference>
<dbReference type="PROSITE" id="PS50883">
    <property type="entry name" value="EAL"/>
    <property type="match status" value="1"/>
</dbReference>
<dbReference type="SUPFAM" id="SSF55073">
    <property type="entry name" value="Nucleotide cyclase"/>
    <property type="match status" value="1"/>
</dbReference>
<dbReference type="InterPro" id="IPR003660">
    <property type="entry name" value="HAMP_dom"/>
</dbReference>
<dbReference type="Gene3D" id="3.20.20.450">
    <property type="entry name" value="EAL domain"/>
    <property type="match status" value="1"/>
</dbReference>
<evidence type="ECO:0000259" key="4">
    <source>
        <dbReference type="PROSITE" id="PS50887"/>
    </source>
</evidence>
<dbReference type="Proteomes" id="UP001249020">
    <property type="component" value="Unassembled WGS sequence"/>
</dbReference>
<keyword evidence="1" id="KW-0812">Transmembrane</keyword>